<comment type="similarity">
    <text evidence="1">Belongs to the glycosyl hydrolase 32 family.</text>
</comment>
<dbReference type="InParanoid" id="A0A263D9I2"/>
<dbReference type="Gene3D" id="2.115.10.20">
    <property type="entry name" value="Glycosyl hydrolase domain, family 43"/>
    <property type="match status" value="2"/>
</dbReference>
<keyword evidence="7" id="KW-1185">Reference proteome</keyword>
<sequence length="309" mass="34057">MTAPEASAGPPGPDGPARAEAGPVRHVYDPTPPGEPARYLNDHSVVLGSDGRWHLYSIVGDKAPPGEWPDYTKEVHFAHASAPGPEGPWTTHPYAMTVDPGYFGEEHLWAPHVVEHEGVYHMFYAAGGGPPGATATAINLATSTDMFTWTRIPSGPLFRDHLSARDPQVVRVGRTWVMYYTATETVHGGRHIVAYRTSQDLVHWGERRIAYADTETVQSHPDSNTESPFVVRRGEWWYLFIGPRGGYLGTDVYRSRNPLHFDESDAAGHLPVHAAEVVTDGDLQWVTGAGWTEDGLYLAELRWQDEPSG</sequence>
<dbReference type="Pfam" id="PF00251">
    <property type="entry name" value="Glyco_hydro_32N"/>
    <property type="match status" value="1"/>
</dbReference>
<dbReference type="InterPro" id="IPR013148">
    <property type="entry name" value="Glyco_hydro_32_N"/>
</dbReference>
<accession>A0A263D9I2</accession>
<evidence type="ECO:0000256" key="1">
    <source>
        <dbReference type="ARBA" id="ARBA00009902"/>
    </source>
</evidence>
<reference evidence="6 7" key="1">
    <citation type="submission" date="2017-07" db="EMBL/GenBank/DDBJ databases">
        <title>Amycolatopsis antarcticus sp. nov., isolated from the surface of an Antarcticus brown macroalga.</title>
        <authorList>
            <person name="Wang J."/>
            <person name="Leiva S."/>
            <person name="Huang J."/>
            <person name="Huang Y."/>
        </authorList>
    </citation>
    <scope>NUCLEOTIDE SEQUENCE [LARGE SCALE GENOMIC DNA]</scope>
    <source>
        <strain evidence="6 7">AU-G6</strain>
    </source>
</reference>
<keyword evidence="3" id="KW-0326">Glycosidase</keyword>
<evidence type="ECO:0000259" key="5">
    <source>
        <dbReference type="Pfam" id="PF00251"/>
    </source>
</evidence>
<evidence type="ECO:0000313" key="7">
    <source>
        <dbReference type="Proteomes" id="UP000242444"/>
    </source>
</evidence>
<comment type="caution">
    <text evidence="6">The sequence shown here is derived from an EMBL/GenBank/DDBJ whole genome shotgun (WGS) entry which is preliminary data.</text>
</comment>
<dbReference type="SUPFAM" id="SSF75005">
    <property type="entry name" value="Arabinanase/levansucrase/invertase"/>
    <property type="match status" value="1"/>
</dbReference>
<proteinExistence type="inferred from homology"/>
<evidence type="ECO:0000256" key="3">
    <source>
        <dbReference type="ARBA" id="ARBA00023295"/>
    </source>
</evidence>
<evidence type="ECO:0000256" key="2">
    <source>
        <dbReference type="ARBA" id="ARBA00022801"/>
    </source>
</evidence>
<evidence type="ECO:0000256" key="4">
    <source>
        <dbReference type="SAM" id="MobiDB-lite"/>
    </source>
</evidence>
<name>A0A263D9I2_9PSEU</name>
<dbReference type="InterPro" id="IPR023296">
    <property type="entry name" value="Glyco_hydro_beta-prop_sf"/>
</dbReference>
<feature type="compositionally biased region" description="Low complexity" evidence="4">
    <location>
        <begin position="1"/>
        <end position="22"/>
    </location>
</feature>
<gene>
    <name evidence="6" type="ORF">CFN78_05645</name>
</gene>
<dbReference type="Proteomes" id="UP000242444">
    <property type="component" value="Unassembled WGS sequence"/>
</dbReference>
<feature type="region of interest" description="Disordered" evidence="4">
    <location>
        <begin position="1"/>
        <end position="39"/>
    </location>
</feature>
<dbReference type="GO" id="GO:0016798">
    <property type="term" value="F:hydrolase activity, acting on glycosyl bonds"/>
    <property type="evidence" value="ECO:0007669"/>
    <property type="project" value="UniProtKB-KW"/>
</dbReference>
<feature type="domain" description="Glycosyl hydrolase family 32 N-terminal" evidence="5">
    <location>
        <begin position="38"/>
        <end position="208"/>
    </location>
</feature>
<keyword evidence="2 6" id="KW-0378">Hydrolase</keyword>
<organism evidence="6 7">
    <name type="scientific">Amycolatopsis antarctica</name>
    <dbReference type="NCBI Taxonomy" id="1854586"/>
    <lineage>
        <taxon>Bacteria</taxon>
        <taxon>Bacillati</taxon>
        <taxon>Actinomycetota</taxon>
        <taxon>Actinomycetes</taxon>
        <taxon>Pseudonocardiales</taxon>
        <taxon>Pseudonocardiaceae</taxon>
        <taxon>Amycolatopsis</taxon>
    </lineage>
</organism>
<dbReference type="AlphaFoldDB" id="A0A263D9I2"/>
<protein>
    <submittedName>
        <fullName evidence="6">Glycosyl hydrolase family 32</fullName>
    </submittedName>
</protein>
<dbReference type="EMBL" id="NKYE01000002">
    <property type="protein sequence ID" value="OZM74668.1"/>
    <property type="molecule type" value="Genomic_DNA"/>
</dbReference>
<evidence type="ECO:0000313" key="6">
    <source>
        <dbReference type="EMBL" id="OZM74668.1"/>
    </source>
</evidence>